<organism evidence="2 3">
    <name type="scientific">Symmachiella dynata</name>
    <dbReference type="NCBI Taxonomy" id="2527995"/>
    <lineage>
        <taxon>Bacteria</taxon>
        <taxon>Pseudomonadati</taxon>
        <taxon>Planctomycetota</taxon>
        <taxon>Planctomycetia</taxon>
        <taxon>Planctomycetales</taxon>
        <taxon>Planctomycetaceae</taxon>
        <taxon>Symmachiella</taxon>
    </lineage>
</organism>
<protein>
    <submittedName>
        <fullName evidence="2">Uncharacterized protein</fullName>
    </submittedName>
</protein>
<dbReference type="Proteomes" id="UP000319383">
    <property type="component" value="Chromosome"/>
</dbReference>
<evidence type="ECO:0000313" key="3">
    <source>
        <dbReference type="Proteomes" id="UP000319383"/>
    </source>
</evidence>
<feature type="chain" id="PRO_5021953946" evidence="1">
    <location>
        <begin position="24"/>
        <end position="158"/>
    </location>
</feature>
<dbReference type="EMBL" id="CP036276">
    <property type="protein sequence ID" value="QDU45793.1"/>
    <property type="molecule type" value="Genomic_DNA"/>
</dbReference>
<feature type="signal peptide" evidence="1">
    <location>
        <begin position="1"/>
        <end position="23"/>
    </location>
</feature>
<proteinExistence type="predicted"/>
<evidence type="ECO:0000256" key="1">
    <source>
        <dbReference type="SAM" id="SignalP"/>
    </source>
</evidence>
<dbReference type="KEGG" id="sdyn:Mal52_42890"/>
<sequence length="158" mass="17454" precursor="true">MIPKIACLSVLSVAIFASFALQAADEAPTGEELNPHEAQFQKMLKGAELIGNFSVIKDGQESEPKKDTYKIVDLKKMPNGFWLFTFQYGDKPAIPMPLPVKWADDTPMISLTKVAIPGLGTFSCRVLFHEGQYAGTWRHGEVIGNMWGVVKSPKAKEQ</sequence>
<gene>
    <name evidence="2" type="ORF">Mal52_42890</name>
</gene>
<dbReference type="RefSeq" id="WP_197534354.1">
    <property type="nucleotide sequence ID" value="NZ_CP036276.1"/>
</dbReference>
<evidence type="ECO:0000313" key="2">
    <source>
        <dbReference type="EMBL" id="QDU45793.1"/>
    </source>
</evidence>
<name>A0A517ZTM0_9PLAN</name>
<keyword evidence="1" id="KW-0732">Signal</keyword>
<accession>A0A517ZTM0</accession>
<keyword evidence="3" id="KW-1185">Reference proteome</keyword>
<dbReference type="AlphaFoldDB" id="A0A517ZTM0"/>
<reference evidence="2 3" key="1">
    <citation type="submission" date="2019-02" db="EMBL/GenBank/DDBJ databases">
        <title>Deep-cultivation of Planctomycetes and their phenomic and genomic characterization uncovers novel biology.</title>
        <authorList>
            <person name="Wiegand S."/>
            <person name="Jogler M."/>
            <person name="Boedeker C."/>
            <person name="Pinto D."/>
            <person name="Vollmers J."/>
            <person name="Rivas-Marin E."/>
            <person name="Kohn T."/>
            <person name="Peeters S.H."/>
            <person name="Heuer A."/>
            <person name="Rast P."/>
            <person name="Oberbeckmann S."/>
            <person name="Bunk B."/>
            <person name="Jeske O."/>
            <person name="Meyerdierks A."/>
            <person name="Storesund J.E."/>
            <person name="Kallscheuer N."/>
            <person name="Luecker S."/>
            <person name="Lage O.M."/>
            <person name="Pohl T."/>
            <person name="Merkel B.J."/>
            <person name="Hornburger P."/>
            <person name="Mueller R.-W."/>
            <person name="Bruemmer F."/>
            <person name="Labrenz M."/>
            <person name="Spormann A.M."/>
            <person name="Op den Camp H."/>
            <person name="Overmann J."/>
            <person name="Amann R."/>
            <person name="Jetten M.S.M."/>
            <person name="Mascher T."/>
            <person name="Medema M.H."/>
            <person name="Devos D.P."/>
            <person name="Kaster A.-K."/>
            <person name="Ovreas L."/>
            <person name="Rohde M."/>
            <person name="Galperin M.Y."/>
            <person name="Jogler C."/>
        </authorList>
    </citation>
    <scope>NUCLEOTIDE SEQUENCE [LARGE SCALE GENOMIC DNA]</scope>
    <source>
        <strain evidence="2 3">Mal52</strain>
    </source>
</reference>